<feature type="domain" description="Formyl transferase N-terminal" evidence="4">
    <location>
        <begin position="84"/>
        <end position="194"/>
    </location>
</feature>
<dbReference type="InterPro" id="IPR011034">
    <property type="entry name" value="Formyl_transferase-like_C_sf"/>
</dbReference>
<sequence length="326" mass="34512">MSLAEGAPPSDPSPISLLGHGKLFGRRPGERPLRVAFFGLPLAALLLHGDGHEISLAAISRADAVGLRRARRLFGERLLLRPDVERPELRSRVEALAPDLLVSWFWTTRLPMSLVRAARLGGLGVHPSLLPRHRGPDPTYWAIASGDAESGVTAHRIEAEYDTGDILDQERLRIDPAWTAWQLARALDRPSLRVLRRTVARFAGGDEVAGVAQDPALATQAPAPDDEACAICWSWPTERVLRHIRALAPAPGAWTEIEGACVIVLRAAPAPTFPGALAPGEAVAQGGVVLVRTGDTAVALLEAEIDGEPASAGELAALVASGAPSG</sequence>
<gene>
    <name evidence="6" type="ORF">BE21_17720</name>
</gene>
<evidence type="ECO:0000256" key="3">
    <source>
        <dbReference type="ARBA" id="ARBA00022917"/>
    </source>
</evidence>
<feature type="domain" description="Formyl transferase C-terminal" evidence="5">
    <location>
        <begin position="227"/>
        <end position="310"/>
    </location>
</feature>
<accession>A0A150TXP1</accession>
<dbReference type="SUPFAM" id="SSF53328">
    <property type="entry name" value="Formyltransferase"/>
    <property type="match status" value="1"/>
</dbReference>
<evidence type="ECO:0000256" key="2">
    <source>
        <dbReference type="ARBA" id="ARBA00022679"/>
    </source>
</evidence>
<protein>
    <submittedName>
        <fullName evidence="6">Uncharacterized protein</fullName>
    </submittedName>
</protein>
<dbReference type="InterPro" id="IPR036477">
    <property type="entry name" value="Formyl_transf_N_sf"/>
</dbReference>
<dbReference type="PANTHER" id="PTHR11138">
    <property type="entry name" value="METHIONYL-TRNA FORMYLTRANSFERASE"/>
    <property type="match status" value="1"/>
</dbReference>
<dbReference type="Gene3D" id="3.40.50.12230">
    <property type="match status" value="1"/>
</dbReference>
<dbReference type="InterPro" id="IPR044135">
    <property type="entry name" value="Met-tRNA-FMT_C"/>
</dbReference>
<comment type="caution">
    <text evidence="6">The sequence shown here is derived from an EMBL/GenBank/DDBJ whole genome shotgun (WGS) entry which is preliminary data.</text>
</comment>
<dbReference type="InterPro" id="IPR005793">
    <property type="entry name" value="Formyl_trans_C"/>
</dbReference>
<dbReference type="CDD" id="cd08369">
    <property type="entry name" value="FMT_core"/>
    <property type="match status" value="1"/>
</dbReference>
<dbReference type="AlphaFoldDB" id="A0A150TXP1"/>
<keyword evidence="2" id="KW-0808">Transferase</keyword>
<dbReference type="PANTHER" id="PTHR11138:SF5">
    <property type="entry name" value="METHIONYL-TRNA FORMYLTRANSFERASE, MITOCHONDRIAL"/>
    <property type="match status" value="1"/>
</dbReference>
<comment type="similarity">
    <text evidence="1">Belongs to the Fmt family.</text>
</comment>
<reference evidence="6 7" key="1">
    <citation type="submission" date="2014-02" db="EMBL/GenBank/DDBJ databases">
        <title>The small core and large imbalanced accessory genome model reveals a collaborative survival strategy of Sorangium cellulosum strains in nature.</title>
        <authorList>
            <person name="Han K."/>
            <person name="Peng R."/>
            <person name="Blom J."/>
            <person name="Li Y.-Z."/>
        </authorList>
    </citation>
    <scope>NUCLEOTIDE SEQUENCE [LARGE SCALE GENOMIC DNA]</scope>
    <source>
        <strain evidence="6 7">So0007-03</strain>
    </source>
</reference>
<dbReference type="Proteomes" id="UP000075502">
    <property type="component" value="Unassembled WGS sequence"/>
</dbReference>
<evidence type="ECO:0000313" key="7">
    <source>
        <dbReference type="Proteomes" id="UP000075502"/>
    </source>
</evidence>
<evidence type="ECO:0000259" key="5">
    <source>
        <dbReference type="Pfam" id="PF02911"/>
    </source>
</evidence>
<evidence type="ECO:0000256" key="1">
    <source>
        <dbReference type="ARBA" id="ARBA00010699"/>
    </source>
</evidence>
<name>A0A150TXP1_SORCE</name>
<dbReference type="EMBL" id="JEME01000666">
    <property type="protein sequence ID" value="KYG09469.1"/>
    <property type="molecule type" value="Genomic_DNA"/>
</dbReference>
<evidence type="ECO:0000259" key="4">
    <source>
        <dbReference type="Pfam" id="PF00551"/>
    </source>
</evidence>
<dbReference type="Pfam" id="PF02911">
    <property type="entry name" value="Formyl_trans_C"/>
    <property type="match status" value="1"/>
</dbReference>
<dbReference type="InterPro" id="IPR002376">
    <property type="entry name" value="Formyl_transf_N"/>
</dbReference>
<dbReference type="GO" id="GO:0004479">
    <property type="term" value="F:methionyl-tRNA formyltransferase activity"/>
    <property type="evidence" value="ECO:0007669"/>
    <property type="project" value="TreeGrafter"/>
</dbReference>
<evidence type="ECO:0000313" key="6">
    <source>
        <dbReference type="EMBL" id="KYG09469.1"/>
    </source>
</evidence>
<dbReference type="GO" id="GO:0005829">
    <property type="term" value="C:cytosol"/>
    <property type="evidence" value="ECO:0007669"/>
    <property type="project" value="TreeGrafter"/>
</dbReference>
<dbReference type="Pfam" id="PF00551">
    <property type="entry name" value="Formyl_trans_N"/>
    <property type="match status" value="1"/>
</dbReference>
<dbReference type="SUPFAM" id="SSF50486">
    <property type="entry name" value="FMT C-terminal domain-like"/>
    <property type="match status" value="1"/>
</dbReference>
<keyword evidence="3" id="KW-0648">Protein biosynthesis</keyword>
<proteinExistence type="inferred from homology"/>
<organism evidence="6 7">
    <name type="scientific">Sorangium cellulosum</name>
    <name type="common">Polyangium cellulosum</name>
    <dbReference type="NCBI Taxonomy" id="56"/>
    <lineage>
        <taxon>Bacteria</taxon>
        <taxon>Pseudomonadati</taxon>
        <taxon>Myxococcota</taxon>
        <taxon>Polyangia</taxon>
        <taxon>Polyangiales</taxon>
        <taxon>Polyangiaceae</taxon>
        <taxon>Sorangium</taxon>
    </lineage>
</organism>
<dbReference type="CDD" id="cd08704">
    <property type="entry name" value="Met_tRNA_FMT_C"/>
    <property type="match status" value="1"/>
</dbReference>